<gene>
    <name evidence="2" type="ORF">POPTR_T123600</name>
</gene>
<reference evidence="2" key="1">
    <citation type="journal article" date="2006" name="Science">
        <title>The genome of black cottonwood, Populus trichocarpa (Torr. &amp; Gray).</title>
        <authorList>
            <person name="Tuskan G.A."/>
            <person name="Difazio S."/>
            <person name="Jansson S."/>
            <person name="Bohlmann J."/>
            <person name="Grigoriev I."/>
            <person name="Hellsten U."/>
            <person name="Putnam N."/>
            <person name="Ralph S."/>
            <person name="Rombauts S."/>
            <person name="Salamov A."/>
            <person name="Schein J."/>
            <person name="Sterck L."/>
            <person name="Aerts A."/>
            <person name="Bhalerao R.R."/>
            <person name="Bhalerao R.P."/>
            <person name="Blaudez D."/>
            <person name="Boerjan W."/>
            <person name="Brun A."/>
            <person name="Brunner A."/>
            <person name="Busov V."/>
            <person name="Campbell M."/>
            <person name="Carlson J."/>
            <person name="Chalot M."/>
            <person name="Chapman J."/>
            <person name="Chen G.L."/>
            <person name="Cooper D."/>
            <person name="Coutinho P.M."/>
            <person name="Couturier J."/>
            <person name="Covert S."/>
            <person name="Cronk Q."/>
            <person name="Cunningham R."/>
            <person name="Davis J."/>
            <person name="Degroeve S."/>
            <person name="Dejardin A."/>
            <person name="Depamphilis C."/>
            <person name="Detter J."/>
            <person name="Dirks B."/>
            <person name="Dubchak I."/>
            <person name="Duplessis S."/>
            <person name="Ehlting J."/>
            <person name="Ellis B."/>
            <person name="Gendler K."/>
            <person name="Goodstein D."/>
            <person name="Gribskov M."/>
            <person name="Grimwood J."/>
            <person name="Groover A."/>
            <person name="Gunter L."/>
            <person name="Hamberger B."/>
            <person name="Heinze B."/>
            <person name="Helariutta Y."/>
            <person name="Henrissat B."/>
            <person name="Holligan D."/>
            <person name="Holt R."/>
            <person name="Huang W."/>
            <person name="Islam-Faridi N."/>
            <person name="Jones S."/>
            <person name="Jones-Rhoades M."/>
            <person name="Jorgensen R."/>
            <person name="Joshi C."/>
            <person name="Kangasjarvi J."/>
            <person name="Karlsson J."/>
            <person name="Kelleher C."/>
            <person name="Kirkpatrick R."/>
            <person name="Kirst M."/>
            <person name="Kohler A."/>
            <person name="Kalluri U."/>
            <person name="Larimer F."/>
            <person name="Leebens-Mack J."/>
            <person name="Leple J.C."/>
            <person name="Locascio P."/>
            <person name="Lou Y."/>
            <person name="Lucas S."/>
            <person name="Martin F."/>
            <person name="Montanini B."/>
            <person name="Napoli C."/>
            <person name="Nelson D.R."/>
            <person name="Nelson C."/>
            <person name="Nieminen K."/>
            <person name="Nilsson O."/>
            <person name="Pereda V."/>
            <person name="Peter G."/>
            <person name="Philippe R."/>
            <person name="Pilate G."/>
            <person name="Poliakov A."/>
            <person name="Razumovskaya J."/>
            <person name="Richardson P."/>
            <person name="Rinaldi C."/>
            <person name="Ritland K."/>
            <person name="Rouze P."/>
            <person name="Ryaboy D."/>
            <person name="Schmutz J."/>
            <person name="Schrader J."/>
            <person name="Segerman B."/>
            <person name="Shin H."/>
            <person name="Siddiqui A."/>
            <person name="Sterky F."/>
            <person name="Terry A."/>
            <person name="Tsai C.J."/>
            <person name="Uberbacher E."/>
            <person name="Unneberg P."/>
            <person name="Vahala J."/>
            <person name="Wall K."/>
            <person name="Wessler S."/>
            <person name="Yang G."/>
            <person name="Yin T."/>
            <person name="Douglas C."/>
            <person name="Marra M."/>
            <person name="Sandberg G."/>
            <person name="Van de Peer Y."/>
            <person name="Rokhsar D."/>
        </authorList>
    </citation>
    <scope>NUCLEOTIDE SEQUENCE [LARGE SCALE GENOMIC DNA]</scope>
    <source>
        <strain evidence="2">Nisqually-1</strain>
    </source>
</reference>
<evidence type="ECO:0000313" key="2">
    <source>
        <dbReference type="EMBL" id="PNS22688.1"/>
    </source>
</evidence>
<dbReference type="InterPro" id="IPR027944">
    <property type="entry name" value="SEO_C"/>
</dbReference>
<proteinExistence type="predicted"/>
<evidence type="ECO:0000259" key="1">
    <source>
        <dbReference type="Pfam" id="PF14577"/>
    </source>
</evidence>
<sequence>MKGKVVLLLVSKAELLPQEGLLLLLDRTYDHPYHKKLEGSYEIVWISISDTWTDAERDIFDFLSNSLPWYSVRRSWVLYSAVVNYIKQEWDYKNVPLIVVLDSKVWSENQMQGDNLDWIREFNATCKVIRNAGVQLEMLYVGCKDLGEQLRLESIRRSKLHLGQSIHSDDYFLKEVSALLDTANEGWAIIGRGNTADIVKLSASEAIKWLDRFPEWEENVVKLGFVSALRAAIDPPPPPLGPCNHSKVVPYAEGLTEETVLCEKCTHPMKKNVVYE</sequence>
<name>B9HTP9_POPTR</name>
<accession>B9HTP9</accession>
<reference evidence="2" key="2">
    <citation type="submission" date="2017-07" db="EMBL/GenBank/DDBJ databases">
        <title>WGS assembly of Populus trichocarpa.</title>
        <authorList>
            <person name="Tuskan G."/>
            <person name="Difazio S."/>
            <person name="Jansson S."/>
            <person name="Bohlmann J."/>
            <person name="Grigoriev I."/>
            <person name="Hellsten U."/>
            <person name="Putnam N."/>
            <person name="Ralph S."/>
            <person name="Rombauts S."/>
            <person name="Salamov A."/>
            <person name="Schein J."/>
            <person name="Sterck L."/>
            <person name="Aerts A."/>
            <person name="Bhalerao R."/>
            <person name="Bhalerao R."/>
            <person name="Blaudez D."/>
            <person name="Boerjan W."/>
            <person name="Brun A."/>
            <person name="Brunner A."/>
            <person name="Busov V."/>
            <person name="Campbell M."/>
            <person name="Carlson J."/>
            <person name="Chalot M."/>
            <person name="Chapman J."/>
            <person name="Chen G."/>
            <person name="Cooper D."/>
            <person name="Coutinho P."/>
            <person name="Couturier J."/>
            <person name="Covert S."/>
            <person name="Cronk Q."/>
            <person name="Cunningham R."/>
            <person name="Davis J."/>
            <person name="Degroeve S."/>
            <person name="Dejardin A."/>
            <person name="Depamphilis C."/>
            <person name="Detter J."/>
            <person name="Dirks B."/>
            <person name="Dubchak I."/>
            <person name="Duplessis S."/>
            <person name="Ehlting J."/>
            <person name="Ellis B."/>
            <person name="Gendler K."/>
            <person name="Goodstein D."/>
            <person name="Gribskov M."/>
            <person name="Grimwood J."/>
            <person name="Groover A."/>
            <person name="Gunter L."/>
            <person name="Hamberger B."/>
            <person name="Heinze B."/>
            <person name="Helariutta Y."/>
            <person name="Henrissat B."/>
            <person name="Holligan D."/>
            <person name="Holt R."/>
            <person name="Huang W."/>
            <person name="Islam-Faridi N."/>
            <person name="Jones S."/>
            <person name="Jones-Rhoades M."/>
            <person name="Jorgensen R."/>
            <person name="Joshi C."/>
            <person name="Kangasjarvi J."/>
            <person name="Karlsson J."/>
            <person name="Kelleher C."/>
            <person name="Kirkpatrick R."/>
            <person name="Kirst M."/>
            <person name="Kohler A."/>
            <person name="Kalluri U."/>
            <person name="Larimer F."/>
            <person name="Leebens-Mack J."/>
            <person name="Leple J."/>
            <person name="Locascio P."/>
            <person name="Lou Y."/>
            <person name="Lucas S."/>
            <person name="Martin F."/>
            <person name="Montanini B."/>
            <person name="Napoli C."/>
            <person name="Nelson D."/>
            <person name="Nelson C."/>
            <person name="Nieminen K."/>
            <person name="Nilsson O."/>
            <person name="Pereda V."/>
            <person name="Peter G."/>
            <person name="Philippe R."/>
            <person name="Pilate G."/>
            <person name="Poliakov A."/>
            <person name="Razumovskaya J."/>
            <person name="Richardson P."/>
            <person name="Rinaldi C."/>
            <person name="Ritland K."/>
            <person name="Rouze P."/>
            <person name="Ryaboy D."/>
            <person name="Schmutz J."/>
            <person name="Schrader J."/>
            <person name="Segerman B."/>
            <person name="Shin H."/>
            <person name="Siddiqui A."/>
            <person name="Sterky F."/>
            <person name="Terry A."/>
            <person name="Tsai C."/>
            <person name="Uberbacher E."/>
            <person name="Unneberg P."/>
            <person name="Vahala J."/>
            <person name="Wall K."/>
            <person name="Wessler S."/>
            <person name="Yang G."/>
            <person name="Yin T."/>
            <person name="Douglas C."/>
            <person name="Marra M."/>
            <person name="Sandberg G."/>
            <person name="Van De Peer Y."/>
            <person name="Rokhsar D."/>
        </authorList>
    </citation>
    <scope>NUCLEOTIDE SEQUENCE</scope>
    <source>
        <strain evidence="2">Nisqually-1</strain>
    </source>
</reference>
<dbReference type="InParanoid" id="B9HTP9"/>
<organism evidence="2">
    <name type="scientific">Populus trichocarpa</name>
    <name type="common">Western balsam poplar</name>
    <name type="synonym">Populus balsamifera subsp. trichocarpa</name>
    <dbReference type="NCBI Taxonomy" id="3694"/>
    <lineage>
        <taxon>Eukaryota</taxon>
        <taxon>Viridiplantae</taxon>
        <taxon>Streptophyta</taxon>
        <taxon>Embryophyta</taxon>
        <taxon>Tracheophyta</taxon>
        <taxon>Spermatophyta</taxon>
        <taxon>Magnoliopsida</taxon>
        <taxon>eudicotyledons</taxon>
        <taxon>Gunneridae</taxon>
        <taxon>Pentapetalae</taxon>
        <taxon>rosids</taxon>
        <taxon>fabids</taxon>
        <taxon>Malpighiales</taxon>
        <taxon>Salicaceae</taxon>
        <taxon>Saliceae</taxon>
        <taxon>Populus</taxon>
    </lineage>
</organism>
<dbReference type="PANTHER" id="PTHR33232:SF11">
    <property type="entry name" value="PROTEIN SIEVE ELEMENT OCCLUSION C"/>
    <property type="match status" value="1"/>
</dbReference>
<dbReference type="PANTHER" id="PTHR33232">
    <property type="entry name" value="PROTEIN SIEVE ELEMENT OCCLUSION B-LIKE"/>
    <property type="match status" value="1"/>
</dbReference>
<dbReference type="InterPro" id="IPR039299">
    <property type="entry name" value="SEOA"/>
</dbReference>
<protein>
    <recommendedName>
        <fullName evidence="1">Sieve element occlusion C-terminal domain-containing protein</fullName>
    </recommendedName>
</protein>
<dbReference type="Pfam" id="PF14577">
    <property type="entry name" value="SEO_C"/>
    <property type="match status" value="1"/>
</dbReference>
<dbReference type="eggNOG" id="ENOG502QQNR">
    <property type="taxonomic scope" value="Eukaryota"/>
</dbReference>
<dbReference type="STRING" id="3694.B9HTP9"/>
<dbReference type="EMBL" id="KZ623456">
    <property type="protein sequence ID" value="PNS22688.1"/>
    <property type="molecule type" value="Genomic_DNA"/>
</dbReference>
<feature type="domain" description="Sieve element occlusion C-terminal" evidence="1">
    <location>
        <begin position="150"/>
        <end position="275"/>
    </location>
</feature>
<dbReference type="AlphaFoldDB" id="B9HTP9"/>
<dbReference type="GO" id="GO:0010088">
    <property type="term" value="P:phloem development"/>
    <property type="evidence" value="ECO:0007669"/>
    <property type="project" value="InterPro"/>
</dbReference>
<dbReference type="HOGENOM" id="CLU_1009703_0_0_1"/>